<dbReference type="InterPro" id="IPR013762">
    <property type="entry name" value="Integrase-like_cat_sf"/>
</dbReference>
<dbReference type="Gene3D" id="1.10.443.10">
    <property type="entry name" value="Intergrase catalytic core"/>
    <property type="match status" value="1"/>
</dbReference>
<reference evidence="6 7" key="1">
    <citation type="submission" date="2019-03" db="EMBL/GenBank/DDBJ databases">
        <title>Whole genome sequence of a novel Rubrobacter taiwanensis strain, isolated from Yellowstone National Park.</title>
        <authorList>
            <person name="Freed S."/>
            <person name="Ramaley R.F."/>
            <person name="Kyndt J.A."/>
        </authorList>
    </citation>
    <scope>NUCLEOTIDE SEQUENCE [LARGE SCALE GENOMIC DNA]</scope>
    <source>
        <strain evidence="6 7">Yellowstone</strain>
    </source>
</reference>
<protein>
    <submittedName>
        <fullName evidence="6">Site-specific integrase</fullName>
    </submittedName>
</protein>
<dbReference type="InterPro" id="IPR004107">
    <property type="entry name" value="Integrase_SAM-like_N"/>
</dbReference>
<dbReference type="OrthoDB" id="1822491at2"/>
<dbReference type="InterPro" id="IPR002104">
    <property type="entry name" value="Integrase_catalytic"/>
</dbReference>
<accession>A0A4R1BID4</accession>
<dbReference type="GO" id="GO:0003677">
    <property type="term" value="F:DNA binding"/>
    <property type="evidence" value="ECO:0007669"/>
    <property type="project" value="UniProtKB-KW"/>
</dbReference>
<dbReference type="PANTHER" id="PTHR30349">
    <property type="entry name" value="PHAGE INTEGRASE-RELATED"/>
    <property type="match status" value="1"/>
</dbReference>
<dbReference type="AlphaFoldDB" id="A0A4R1BID4"/>
<dbReference type="PANTHER" id="PTHR30349:SF64">
    <property type="entry name" value="PROPHAGE INTEGRASE INTD-RELATED"/>
    <property type="match status" value="1"/>
</dbReference>
<dbReference type="CDD" id="cd01189">
    <property type="entry name" value="INT_ICEBs1_C_like"/>
    <property type="match status" value="1"/>
</dbReference>
<dbReference type="SUPFAM" id="SSF56349">
    <property type="entry name" value="DNA breaking-rejoining enzymes"/>
    <property type="match status" value="1"/>
</dbReference>
<dbReference type="Pfam" id="PF00589">
    <property type="entry name" value="Phage_integrase"/>
    <property type="match status" value="1"/>
</dbReference>
<dbReference type="InterPro" id="IPR050090">
    <property type="entry name" value="Tyrosine_recombinase_XerCD"/>
</dbReference>
<dbReference type="Gene3D" id="1.10.150.130">
    <property type="match status" value="1"/>
</dbReference>
<dbReference type="InterPro" id="IPR010998">
    <property type="entry name" value="Integrase_recombinase_N"/>
</dbReference>
<dbReference type="GO" id="GO:0006310">
    <property type="term" value="P:DNA recombination"/>
    <property type="evidence" value="ECO:0007669"/>
    <property type="project" value="UniProtKB-KW"/>
</dbReference>
<evidence type="ECO:0000256" key="4">
    <source>
        <dbReference type="ARBA" id="ARBA00023172"/>
    </source>
</evidence>
<name>A0A4R1BID4_9ACTN</name>
<keyword evidence="3" id="KW-0238">DNA-binding</keyword>
<sequence>MARKRGNGEGSIYKHRRNGKVVGYRGAYFVYTADGPKRRYVNGKDREEVRQKLTKAMADRDSGIVVDDKNLSVGEYLDRWLFDCVRGTVRESTFSRDGYLIRNHIKPALGRIRLKNLNALHLQGFYRGRLDSGLSGSTVQKIHHVLHKGLAQAVKWDLIPRNPADAVKAPSPSKKEMHPLSADEARRLLEAARGDRFEALYVLAVYTGMRCGELLGLKWEDIDLDNHTIRVRRTLTRTENGKKLSLGEPKTKKSRRTVKLYARVVEVLKRHRARQAEEKLKSGSLYRDQNLVFAGENGGLINPSNLRQRSFLPLLRRAGLPQIRFHDLRHTCASLLFQRNVHPKFVQELLGHASVAITLDTYSHMLPGMGGEVADTMGEALG</sequence>
<evidence type="ECO:0000256" key="1">
    <source>
        <dbReference type="ARBA" id="ARBA00008857"/>
    </source>
</evidence>
<feature type="domain" description="Tyr recombinase" evidence="5">
    <location>
        <begin position="175"/>
        <end position="375"/>
    </location>
</feature>
<organism evidence="6 7">
    <name type="scientific">Rubrobacter taiwanensis</name>
    <dbReference type="NCBI Taxonomy" id="185139"/>
    <lineage>
        <taxon>Bacteria</taxon>
        <taxon>Bacillati</taxon>
        <taxon>Actinomycetota</taxon>
        <taxon>Rubrobacteria</taxon>
        <taxon>Rubrobacterales</taxon>
        <taxon>Rubrobacteraceae</taxon>
        <taxon>Rubrobacter</taxon>
    </lineage>
</organism>
<dbReference type="EMBL" id="SKBU01000015">
    <property type="protein sequence ID" value="TCJ16918.1"/>
    <property type="molecule type" value="Genomic_DNA"/>
</dbReference>
<evidence type="ECO:0000313" key="7">
    <source>
        <dbReference type="Proteomes" id="UP000295244"/>
    </source>
</evidence>
<evidence type="ECO:0000259" key="5">
    <source>
        <dbReference type="PROSITE" id="PS51898"/>
    </source>
</evidence>
<evidence type="ECO:0000256" key="2">
    <source>
        <dbReference type="ARBA" id="ARBA00022908"/>
    </source>
</evidence>
<dbReference type="GO" id="GO:0015074">
    <property type="term" value="P:DNA integration"/>
    <property type="evidence" value="ECO:0007669"/>
    <property type="project" value="UniProtKB-KW"/>
</dbReference>
<dbReference type="Pfam" id="PF14659">
    <property type="entry name" value="Phage_int_SAM_3"/>
    <property type="match status" value="1"/>
</dbReference>
<dbReference type="RefSeq" id="WP_132691231.1">
    <property type="nucleotide sequence ID" value="NZ_SKBU01000015.1"/>
</dbReference>
<dbReference type="PROSITE" id="PS51898">
    <property type="entry name" value="TYR_RECOMBINASE"/>
    <property type="match status" value="1"/>
</dbReference>
<comment type="similarity">
    <text evidence="1">Belongs to the 'phage' integrase family.</text>
</comment>
<keyword evidence="2" id="KW-0229">DNA integration</keyword>
<evidence type="ECO:0000256" key="3">
    <source>
        <dbReference type="ARBA" id="ARBA00023125"/>
    </source>
</evidence>
<evidence type="ECO:0000313" key="6">
    <source>
        <dbReference type="EMBL" id="TCJ16918.1"/>
    </source>
</evidence>
<proteinExistence type="inferred from homology"/>
<keyword evidence="7" id="KW-1185">Reference proteome</keyword>
<dbReference type="InterPro" id="IPR011010">
    <property type="entry name" value="DNA_brk_join_enz"/>
</dbReference>
<dbReference type="Proteomes" id="UP000295244">
    <property type="component" value="Unassembled WGS sequence"/>
</dbReference>
<keyword evidence="4" id="KW-0233">DNA recombination</keyword>
<gene>
    <name evidence="6" type="ORF">E0L93_09480</name>
</gene>
<comment type="caution">
    <text evidence="6">The sequence shown here is derived from an EMBL/GenBank/DDBJ whole genome shotgun (WGS) entry which is preliminary data.</text>
</comment>